<dbReference type="PANTHER" id="PTHR16062">
    <property type="entry name" value="SWI/SNF-RELATED"/>
    <property type="match status" value="1"/>
</dbReference>
<evidence type="ECO:0000256" key="5">
    <source>
        <dbReference type="ARBA" id="ARBA00023117"/>
    </source>
</evidence>
<keyword evidence="6" id="KW-0804">Transcription</keyword>
<dbReference type="GO" id="GO:0006338">
    <property type="term" value="P:chromatin remodeling"/>
    <property type="evidence" value="ECO:0007669"/>
    <property type="project" value="InterPro"/>
</dbReference>
<dbReference type="InterPro" id="IPR036910">
    <property type="entry name" value="HMG_box_dom_sf"/>
</dbReference>
<keyword evidence="4" id="KW-0805">Transcription regulation</keyword>
<keyword evidence="3" id="KW-0156">Chromatin regulator</keyword>
<dbReference type="InterPro" id="IPR001025">
    <property type="entry name" value="BAH_dom"/>
</dbReference>
<feature type="compositionally biased region" description="Acidic residues" evidence="11">
    <location>
        <begin position="179"/>
        <end position="192"/>
    </location>
</feature>
<dbReference type="FunFam" id="1.20.920.10:FF:000064">
    <property type="entry name" value="Polybromo 1"/>
    <property type="match status" value="1"/>
</dbReference>
<dbReference type="PRINTS" id="PR00503">
    <property type="entry name" value="BROMODOMAIN"/>
</dbReference>
<feature type="region of interest" description="Disordered" evidence="11">
    <location>
        <begin position="1"/>
        <end position="38"/>
    </location>
</feature>
<evidence type="ECO:0000256" key="6">
    <source>
        <dbReference type="ARBA" id="ARBA00023163"/>
    </source>
</evidence>
<keyword evidence="16" id="KW-1185">Reference proteome</keyword>
<feature type="compositionally biased region" description="Basic and acidic residues" evidence="11">
    <location>
        <begin position="1393"/>
        <end position="1416"/>
    </location>
</feature>
<proteinExistence type="predicted"/>
<evidence type="ECO:0000256" key="11">
    <source>
        <dbReference type="SAM" id="MobiDB-lite"/>
    </source>
</evidence>
<dbReference type="CDD" id="cd05524">
    <property type="entry name" value="Bromo_polybromo_I"/>
    <property type="match status" value="1"/>
</dbReference>
<dbReference type="InterPro" id="IPR018359">
    <property type="entry name" value="Bromodomain_CS"/>
</dbReference>
<dbReference type="GO" id="GO:0003682">
    <property type="term" value="F:chromatin binding"/>
    <property type="evidence" value="ECO:0007669"/>
    <property type="project" value="InterPro"/>
</dbReference>
<name>A0AAN9VTD6_9ORTH</name>
<keyword evidence="2" id="KW-0677">Repeat</keyword>
<dbReference type="Proteomes" id="UP001378592">
    <property type="component" value="Unassembled WGS sequence"/>
</dbReference>
<dbReference type="GO" id="GO:0006368">
    <property type="term" value="P:transcription elongation by RNA polymerase II"/>
    <property type="evidence" value="ECO:0007669"/>
    <property type="project" value="TreeGrafter"/>
</dbReference>
<dbReference type="Pfam" id="PF00505">
    <property type="entry name" value="HMG_box"/>
    <property type="match status" value="1"/>
</dbReference>
<dbReference type="PROSITE" id="PS50014">
    <property type="entry name" value="BROMODOMAIN_2"/>
    <property type="match status" value="5"/>
</dbReference>
<dbReference type="Pfam" id="PF01426">
    <property type="entry name" value="BAH"/>
    <property type="match status" value="2"/>
</dbReference>
<protein>
    <recommendedName>
        <fullName evidence="17">Protein polybromo-1</fullName>
    </recommendedName>
</protein>
<organism evidence="15 16">
    <name type="scientific">Gryllus longicercus</name>
    <dbReference type="NCBI Taxonomy" id="2509291"/>
    <lineage>
        <taxon>Eukaryota</taxon>
        <taxon>Metazoa</taxon>
        <taxon>Ecdysozoa</taxon>
        <taxon>Arthropoda</taxon>
        <taxon>Hexapoda</taxon>
        <taxon>Insecta</taxon>
        <taxon>Pterygota</taxon>
        <taxon>Neoptera</taxon>
        <taxon>Polyneoptera</taxon>
        <taxon>Orthoptera</taxon>
        <taxon>Ensifera</taxon>
        <taxon>Gryllidea</taxon>
        <taxon>Grylloidea</taxon>
        <taxon>Gryllidae</taxon>
        <taxon>Gryllinae</taxon>
        <taxon>Gryllus</taxon>
    </lineage>
</organism>
<feature type="region of interest" description="Disordered" evidence="11">
    <location>
        <begin position="1393"/>
        <end position="1432"/>
    </location>
</feature>
<keyword evidence="7 9" id="KW-0539">Nucleus</keyword>
<dbReference type="FunFam" id="1.20.920.10:FF:000006">
    <property type="entry name" value="protein polybromo-1 isoform X1"/>
    <property type="match status" value="1"/>
</dbReference>
<dbReference type="FunFam" id="1.20.920.10:FF:000009">
    <property type="entry name" value="Protein polybromo-1 isoform 1"/>
    <property type="match status" value="1"/>
</dbReference>
<dbReference type="SMART" id="SM00439">
    <property type="entry name" value="BAH"/>
    <property type="match status" value="2"/>
</dbReference>
<feature type="domain" description="HMG box" evidence="13">
    <location>
        <begin position="1350"/>
        <end position="1418"/>
    </location>
</feature>
<evidence type="ECO:0000256" key="8">
    <source>
        <dbReference type="PROSITE-ProRule" id="PRU00035"/>
    </source>
</evidence>
<feature type="domain" description="Bromo" evidence="12">
    <location>
        <begin position="544"/>
        <end position="614"/>
    </location>
</feature>
<dbReference type="PROSITE" id="PS51038">
    <property type="entry name" value="BAH"/>
    <property type="match status" value="2"/>
</dbReference>
<reference evidence="15 16" key="1">
    <citation type="submission" date="2024-03" db="EMBL/GenBank/DDBJ databases">
        <title>The genome assembly and annotation of the cricket Gryllus longicercus Weissman &amp; Gray.</title>
        <authorList>
            <person name="Szrajer S."/>
            <person name="Gray D."/>
            <person name="Ylla G."/>
        </authorList>
    </citation>
    <scope>NUCLEOTIDE SEQUENCE [LARGE SCALE GENOMIC DNA]</scope>
    <source>
        <strain evidence="15">DAG 2021-001</strain>
        <tissue evidence="15">Whole body minus gut</tissue>
    </source>
</reference>
<evidence type="ECO:0000256" key="1">
    <source>
        <dbReference type="ARBA" id="ARBA00004123"/>
    </source>
</evidence>
<accession>A0AAN9VTD6</accession>
<evidence type="ECO:0000256" key="2">
    <source>
        <dbReference type="ARBA" id="ARBA00022737"/>
    </source>
</evidence>
<feature type="compositionally biased region" description="Acidic residues" evidence="11">
    <location>
        <begin position="486"/>
        <end position="500"/>
    </location>
</feature>
<comment type="subcellular location">
    <subcellularLocation>
        <location evidence="1">Nucleus</location>
    </subcellularLocation>
</comment>
<dbReference type="GO" id="GO:0003677">
    <property type="term" value="F:DNA binding"/>
    <property type="evidence" value="ECO:0007669"/>
    <property type="project" value="UniProtKB-UniRule"/>
</dbReference>
<keyword evidence="10" id="KW-0175">Coiled coil</keyword>
<evidence type="ECO:0000256" key="9">
    <source>
        <dbReference type="PROSITE-ProRule" id="PRU00267"/>
    </source>
</evidence>
<dbReference type="CDD" id="cd05520">
    <property type="entry name" value="Bromo_polybromo_III"/>
    <property type="match status" value="1"/>
</dbReference>
<dbReference type="GO" id="GO:0016586">
    <property type="term" value="C:RSC-type complex"/>
    <property type="evidence" value="ECO:0007669"/>
    <property type="project" value="InterPro"/>
</dbReference>
<evidence type="ECO:0000259" key="14">
    <source>
        <dbReference type="PROSITE" id="PS51038"/>
    </source>
</evidence>
<dbReference type="CDD" id="cd04717">
    <property type="entry name" value="BAH_polybromo"/>
    <property type="match status" value="1"/>
</dbReference>
<comment type="caution">
    <text evidence="15">The sequence shown here is derived from an EMBL/GenBank/DDBJ whole genome shotgun (WGS) entry which is preliminary data.</text>
</comment>
<feature type="compositionally biased region" description="Pro residues" evidence="11">
    <location>
        <begin position="1422"/>
        <end position="1431"/>
    </location>
</feature>
<keyword evidence="9" id="KW-0238">DNA-binding</keyword>
<gene>
    <name evidence="15" type="ORF">R5R35_013708</name>
</gene>
<evidence type="ECO:0000259" key="12">
    <source>
        <dbReference type="PROSITE" id="PS50014"/>
    </source>
</evidence>
<evidence type="ECO:0000313" key="16">
    <source>
        <dbReference type="Proteomes" id="UP001378592"/>
    </source>
</evidence>
<feature type="region of interest" description="Disordered" evidence="11">
    <location>
        <begin position="486"/>
        <end position="511"/>
    </location>
</feature>
<dbReference type="PROSITE" id="PS00633">
    <property type="entry name" value="BROMODOMAIN_1"/>
    <property type="match status" value="2"/>
</dbReference>
<feature type="domain" description="Bromo" evidence="12">
    <location>
        <begin position="55"/>
        <end position="125"/>
    </location>
</feature>
<dbReference type="SMART" id="SM00398">
    <property type="entry name" value="HMG"/>
    <property type="match status" value="1"/>
</dbReference>
<dbReference type="FunFam" id="1.20.920.10:FF:000057">
    <property type="entry name" value="Polybromo 1"/>
    <property type="match status" value="1"/>
</dbReference>
<feature type="domain" description="BAH" evidence="14">
    <location>
        <begin position="1135"/>
        <end position="1251"/>
    </location>
</feature>
<dbReference type="Gene3D" id="3.30.160.60">
    <property type="entry name" value="Classic Zinc Finger"/>
    <property type="match status" value="1"/>
</dbReference>
<feature type="domain" description="Bromo" evidence="12">
    <location>
        <begin position="211"/>
        <end position="281"/>
    </location>
</feature>
<dbReference type="SMART" id="SM00297">
    <property type="entry name" value="BROMO"/>
    <property type="match status" value="6"/>
</dbReference>
<feature type="DNA-binding region" description="HMG box" evidence="9">
    <location>
        <begin position="1350"/>
        <end position="1418"/>
    </location>
</feature>
<evidence type="ECO:0008006" key="17">
    <source>
        <dbReference type="Google" id="ProtNLM"/>
    </source>
</evidence>
<evidence type="ECO:0000256" key="3">
    <source>
        <dbReference type="ARBA" id="ARBA00022853"/>
    </source>
</evidence>
<dbReference type="InterPro" id="IPR001487">
    <property type="entry name" value="Bromodomain"/>
</dbReference>
<keyword evidence="5 8" id="KW-0103">Bromodomain</keyword>
<dbReference type="FunFam" id="1.20.920.10:FF:000045">
    <property type="entry name" value="protein polybromo-1"/>
    <property type="match status" value="1"/>
</dbReference>
<dbReference type="InterPro" id="IPR043151">
    <property type="entry name" value="BAH_sf"/>
</dbReference>
<evidence type="ECO:0000256" key="4">
    <source>
        <dbReference type="ARBA" id="ARBA00023015"/>
    </source>
</evidence>
<dbReference type="Gene3D" id="2.30.30.490">
    <property type="match status" value="2"/>
</dbReference>
<evidence type="ECO:0000256" key="10">
    <source>
        <dbReference type="SAM" id="Coils"/>
    </source>
</evidence>
<dbReference type="EMBL" id="JAZDUA010000066">
    <property type="protein sequence ID" value="KAK7869918.1"/>
    <property type="molecule type" value="Genomic_DNA"/>
</dbReference>
<dbReference type="SUPFAM" id="SSF47370">
    <property type="entry name" value="Bromodomain"/>
    <property type="match status" value="6"/>
</dbReference>
<dbReference type="InterPro" id="IPR037968">
    <property type="entry name" value="PBRM1_BD5"/>
</dbReference>
<dbReference type="Pfam" id="PF00439">
    <property type="entry name" value="Bromodomain"/>
    <property type="match status" value="5"/>
</dbReference>
<dbReference type="PROSITE" id="PS50118">
    <property type="entry name" value="HMG_BOX_2"/>
    <property type="match status" value="1"/>
</dbReference>
<feature type="region of interest" description="Disordered" evidence="11">
    <location>
        <begin position="173"/>
        <end position="192"/>
    </location>
</feature>
<dbReference type="CDD" id="cd05515">
    <property type="entry name" value="Bromo_polybromo_V"/>
    <property type="match status" value="1"/>
</dbReference>
<dbReference type="InterPro" id="IPR036427">
    <property type="entry name" value="Bromodomain-like_sf"/>
</dbReference>
<feature type="region of interest" description="Disordered" evidence="11">
    <location>
        <begin position="903"/>
        <end position="928"/>
    </location>
</feature>
<dbReference type="GO" id="GO:0016514">
    <property type="term" value="C:SWI/SNF complex"/>
    <property type="evidence" value="ECO:0007669"/>
    <property type="project" value="TreeGrafter"/>
</dbReference>
<feature type="coiled-coil region" evidence="10">
    <location>
        <begin position="1082"/>
        <end position="1109"/>
    </location>
</feature>
<feature type="compositionally biased region" description="Basic and acidic residues" evidence="11">
    <location>
        <begin position="913"/>
        <end position="922"/>
    </location>
</feature>
<dbReference type="CDD" id="cd05517">
    <property type="entry name" value="Bromo_polybromo_II"/>
    <property type="match status" value="1"/>
</dbReference>
<evidence type="ECO:0000256" key="7">
    <source>
        <dbReference type="ARBA" id="ARBA00023242"/>
    </source>
</evidence>
<dbReference type="SUPFAM" id="SSF47095">
    <property type="entry name" value="HMG-box"/>
    <property type="match status" value="1"/>
</dbReference>
<feature type="domain" description="BAH" evidence="14">
    <location>
        <begin position="939"/>
        <end position="1057"/>
    </location>
</feature>
<dbReference type="CDD" id="cd05526">
    <property type="entry name" value="Bromo_polybromo_VI"/>
    <property type="match status" value="1"/>
</dbReference>
<dbReference type="InterPro" id="IPR037382">
    <property type="entry name" value="Rsc/polybromo"/>
</dbReference>
<evidence type="ECO:0000259" key="13">
    <source>
        <dbReference type="PROSITE" id="PS50118"/>
    </source>
</evidence>
<feature type="domain" description="Bromo" evidence="12">
    <location>
        <begin position="669"/>
        <end position="739"/>
    </location>
</feature>
<sequence length="1701" mass="195344">MSKRRRTSSVASRGNEEEGMEPEPTPDPPRKRKKMDPAEMCQQLYDSIRNHKKEDGTLLCDAFIRVPKRRQEPGYYEVVSNPIDLLKVQQKLKTDEYEDLDDLTSDIQLLVNNAKAFYKRTSQEYKDACDMWDLFVASKNRLLDLDGRTDEGEHKGKIILKVGKLARRAAAAEAKKQDDAEDNSECSTNPDEEINQFEDLFTAVMTATDQDNRPLHTCFQLLPSKKRYPEYYEVIENPIDLKMIATKIQQNKYSTLNDLEKDLLQLTRNATLFNEPGSQIYKDAKALRKIITSKKIEVEHGKYTPGKSSERIRNKRLRGVQSLSAITAALRDEDEDSDEGGMDEEEMEDADNPQWLLYDCVKNTTNNQGHLLSEPFWKLPSKRYYPDYYKEIKNPVSLFQIRNKLKRGDYGTLSEVAGDMNIMFENAKKYNRVDSRLYRDAVKLQKIMQAKVQELLDFDQPQCIDPFAQEGTVTGCHTFLVDLDEESMSDKDSESEEDSDERGTKRKVGRRPLGTKMSRCREILPLKKRLQLLFKCLVDYVQEDGRQPILMFMEKPSKKLYPDYFQVIAEPIDMLTIESNIKSDKYTNEEEFLADLRLMFSNCRQYNEEGSMIYEDANKLEEVLMEKVKELGPMQDKRTNMKNIKPPKTVLNQKLRMLYDTIRDYKDPKQRQLSLIFMKLPSKIEYPDYYEVIKRPIVLENIAQKLKAAQYESLDDMVSDFVLMFDNACKYNEPDSQIYKDALMLQRVTLQTKLQLREDEEVVPDVTAAVQELLTSLFTSIYNHQDEEGRCFSDSMAELPEHDEVDGAKVRALSLDLVKRRLDRGLYRRLDIFQEDIFACMERARKLSRTDSQVFEDSIELQSCFIRQRDELCRNGDLLQSPALSYTLLHLAAAVEATRQQKLLQEQPEEEAETRSSEDSLKESTTNVAAGDSMSFNHQVYHVGDFVYAEPKERGVEPTIIHIERLWTNQEGQQMMYGNVFFRPNETYHVTTRKFLEKEVFKSELHAAVPLNNLQGLCCVLSVKDYFRSKPEGFPDKDVYVCESRYSTKARAFKKIKVWPFAMSQNIKLMPREEVIEPKRHVSVFRERVEKHKEEIAELEELEKFVEKEKPNVEVFNSNNPEGFSYFEQYNASACVIKTGDFVQVRTDSGRQLITQVDTIWTNKQGVCYFSGPLFIMPPEITYSPPRLFYKQEVFLSTVEDTYLVENILGRCVVLEHGEFISCRPTEIPEHDVYVCESLYDEARRQVKKLTREGLRKYNHSNAVTEDEIYFFRRLINPPKVGSDCLQSQSEMKTQLTHYDMAPSPLLPKIGDPEMMLEDSLDGGPPSVGSGDIPTPVSMATPISKKKTSGKKLVTGYILYSSDVRRTVAANHPDSSFGEISRIVGNEWRNLPSHEKQSWEEKAAKVNEETAAKQAEEMCPSPAAPSTPNPSPANNTVDIVYECCWDNCDWQFEDISDCTEHCVNETNGHVQQYFASINQTSDSEYQCQWRGCMRVKKGSSPFPNLQRLTRHVKELHIQKGNGRHITPHEKTRNYVPARRGAVCSTRPLIAVSSQGFQTSNMSNGGQTITTQQTFSRQTPSPLSQVTGVVGGTGGACAGTVAPALQRPVEPLFVSVPPRPQRLLHSEAYIRYIEGLQAENKHISPWEKHLKATQENTAIPDISRLPAEWLGNGVGNHGNIVNALWTLRDFMMRDALGINKVL</sequence>
<dbReference type="PANTHER" id="PTHR16062:SF19">
    <property type="entry name" value="PROTEIN POLYBROMO-1"/>
    <property type="match status" value="1"/>
</dbReference>
<dbReference type="Gene3D" id="1.20.920.10">
    <property type="entry name" value="Bromodomain-like"/>
    <property type="match status" value="6"/>
</dbReference>
<feature type="domain" description="Bromo" evidence="12">
    <location>
        <begin position="368"/>
        <end position="438"/>
    </location>
</feature>
<evidence type="ECO:0000313" key="15">
    <source>
        <dbReference type="EMBL" id="KAK7869918.1"/>
    </source>
</evidence>
<dbReference type="CDD" id="cd21984">
    <property type="entry name" value="HMG-box_PB1"/>
    <property type="match status" value="1"/>
</dbReference>
<dbReference type="InterPro" id="IPR009071">
    <property type="entry name" value="HMG_box_dom"/>
</dbReference>